<evidence type="ECO:0000313" key="3">
    <source>
        <dbReference type="Proteomes" id="UP000828390"/>
    </source>
</evidence>
<evidence type="ECO:0000256" key="1">
    <source>
        <dbReference type="SAM" id="MobiDB-lite"/>
    </source>
</evidence>
<proteinExistence type="predicted"/>
<dbReference type="Proteomes" id="UP000828390">
    <property type="component" value="Unassembled WGS sequence"/>
</dbReference>
<reference evidence="2" key="1">
    <citation type="journal article" date="2019" name="bioRxiv">
        <title>The Genome of the Zebra Mussel, Dreissena polymorpha: A Resource for Invasive Species Research.</title>
        <authorList>
            <person name="McCartney M.A."/>
            <person name="Auch B."/>
            <person name="Kono T."/>
            <person name="Mallez S."/>
            <person name="Zhang Y."/>
            <person name="Obille A."/>
            <person name="Becker A."/>
            <person name="Abrahante J.E."/>
            <person name="Garbe J."/>
            <person name="Badalamenti J.P."/>
            <person name="Herman A."/>
            <person name="Mangelson H."/>
            <person name="Liachko I."/>
            <person name="Sullivan S."/>
            <person name="Sone E.D."/>
            <person name="Koren S."/>
            <person name="Silverstein K.A.T."/>
            <person name="Beckman K.B."/>
            <person name="Gohl D.M."/>
        </authorList>
    </citation>
    <scope>NUCLEOTIDE SEQUENCE</scope>
    <source>
        <strain evidence="2">Duluth1</strain>
        <tissue evidence="2">Whole animal</tissue>
    </source>
</reference>
<organism evidence="2 3">
    <name type="scientific">Dreissena polymorpha</name>
    <name type="common">Zebra mussel</name>
    <name type="synonym">Mytilus polymorpha</name>
    <dbReference type="NCBI Taxonomy" id="45954"/>
    <lineage>
        <taxon>Eukaryota</taxon>
        <taxon>Metazoa</taxon>
        <taxon>Spiralia</taxon>
        <taxon>Lophotrochozoa</taxon>
        <taxon>Mollusca</taxon>
        <taxon>Bivalvia</taxon>
        <taxon>Autobranchia</taxon>
        <taxon>Heteroconchia</taxon>
        <taxon>Euheterodonta</taxon>
        <taxon>Imparidentia</taxon>
        <taxon>Neoheterodontei</taxon>
        <taxon>Myida</taxon>
        <taxon>Dreissenoidea</taxon>
        <taxon>Dreissenidae</taxon>
        <taxon>Dreissena</taxon>
    </lineage>
</organism>
<protein>
    <submittedName>
        <fullName evidence="2">Uncharacterized protein</fullName>
    </submittedName>
</protein>
<gene>
    <name evidence="2" type="ORF">DPMN_054113</name>
</gene>
<reference evidence="2" key="2">
    <citation type="submission" date="2020-11" db="EMBL/GenBank/DDBJ databases">
        <authorList>
            <person name="McCartney M.A."/>
            <person name="Auch B."/>
            <person name="Kono T."/>
            <person name="Mallez S."/>
            <person name="Becker A."/>
            <person name="Gohl D.M."/>
            <person name="Silverstein K.A.T."/>
            <person name="Koren S."/>
            <person name="Bechman K.B."/>
            <person name="Herman A."/>
            <person name="Abrahante J.E."/>
            <person name="Garbe J."/>
        </authorList>
    </citation>
    <scope>NUCLEOTIDE SEQUENCE</scope>
    <source>
        <strain evidence="2">Duluth1</strain>
        <tissue evidence="2">Whole animal</tissue>
    </source>
</reference>
<accession>A0A9D4CQ38</accession>
<comment type="caution">
    <text evidence="2">The sequence shown here is derived from an EMBL/GenBank/DDBJ whole genome shotgun (WGS) entry which is preliminary data.</text>
</comment>
<dbReference type="AlphaFoldDB" id="A0A9D4CQ38"/>
<sequence>MHLKHPSRPCQETEPFEHDKSQEDTRHQAARQNPRYRVIGYGRSCHLDAVSTLLAGHESRKTDQVLPKKYFTAT</sequence>
<feature type="region of interest" description="Disordered" evidence="1">
    <location>
        <begin position="1"/>
        <end position="34"/>
    </location>
</feature>
<feature type="compositionally biased region" description="Basic and acidic residues" evidence="1">
    <location>
        <begin position="15"/>
        <end position="27"/>
    </location>
</feature>
<evidence type="ECO:0000313" key="2">
    <source>
        <dbReference type="EMBL" id="KAH3728166.1"/>
    </source>
</evidence>
<name>A0A9D4CQ38_DREPO</name>
<keyword evidence="3" id="KW-1185">Reference proteome</keyword>
<dbReference type="EMBL" id="JAIWYP010000012">
    <property type="protein sequence ID" value="KAH3728166.1"/>
    <property type="molecule type" value="Genomic_DNA"/>
</dbReference>